<feature type="region of interest" description="Disordered" evidence="1">
    <location>
        <begin position="1"/>
        <end position="20"/>
    </location>
</feature>
<accession>A0A7I8KEF7</accession>
<evidence type="ECO:0000256" key="1">
    <source>
        <dbReference type="SAM" id="MobiDB-lite"/>
    </source>
</evidence>
<sequence>MDTIKPRAKGSTLMLSLPSC</sequence>
<evidence type="ECO:0000313" key="2">
    <source>
        <dbReference type="EMBL" id="CAA2619550.1"/>
    </source>
</evidence>
<reference evidence="3" key="1">
    <citation type="submission" date="2020-02" db="EMBL/GenBank/DDBJ databases">
        <authorList>
            <person name="Scholz U."/>
            <person name="Mascher M."/>
            <person name="Fiebig A."/>
        </authorList>
    </citation>
    <scope>NUCLEOTIDE SEQUENCE</scope>
</reference>
<evidence type="ECO:0000313" key="4">
    <source>
        <dbReference type="Proteomes" id="UP000663760"/>
    </source>
</evidence>
<proteinExistence type="predicted"/>
<dbReference type="EMBL" id="LR743592">
    <property type="protein sequence ID" value="CAA2619550.1"/>
    <property type="molecule type" value="Genomic_DNA"/>
</dbReference>
<evidence type="ECO:0000313" key="3">
    <source>
        <dbReference type="EMBL" id="CAA7395604.1"/>
    </source>
</evidence>
<name>A0A7I8KEF7_SPIIN</name>
<dbReference type="EMBL" id="LR746268">
    <property type="protein sequence ID" value="CAA7395604.1"/>
    <property type="molecule type" value="Genomic_DNA"/>
</dbReference>
<organism evidence="3 4">
    <name type="scientific">Spirodela intermedia</name>
    <name type="common">Intermediate duckweed</name>
    <dbReference type="NCBI Taxonomy" id="51605"/>
    <lineage>
        <taxon>Eukaryota</taxon>
        <taxon>Viridiplantae</taxon>
        <taxon>Streptophyta</taxon>
        <taxon>Embryophyta</taxon>
        <taxon>Tracheophyta</taxon>
        <taxon>Spermatophyta</taxon>
        <taxon>Magnoliopsida</taxon>
        <taxon>Liliopsida</taxon>
        <taxon>Araceae</taxon>
        <taxon>Lemnoideae</taxon>
        <taxon>Spirodela</taxon>
    </lineage>
</organism>
<dbReference type="Proteomes" id="UP000663760">
    <property type="component" value="Chromosome 5"/>
</dbReference>
<gene>
    <name evidence="2" type="ORF">SI7747_05005719</name>
    <name evidence="3" type="ORF">SI8410_05006267</name>
</gene>
<dbReference type="AlphaFoldDB" id="A0A7I8KEF7"/>
<keyword evidence="4" id="KW-1185">Reference proteome</keyword>
<protein>
    <submittedName>
        <fullName evidence="3">Uncharacterized protein</fullName>
    </submittedName>
</protein>